<dbReference type="InterPro" id="IPR035445">
    <property type="entry name" value="GYF-like_dom_sf"/>
</dbReference>
<comment type="caution">
    <text evidence="3">The sequence shown here is derived from an EMBL/GenBank/DDBJ whole genome shotgun (WGS) entry which is preliminary data.</text>
</comment>
<gene>
    <name evidence="3" type="ORF">CVLEPA_LOCUS27710</name>
</gene>
<evidence type="ECO:0000259" key="2">
    <source>
        <dbReference type="PROSITE" id="PS50829"/>
    </source>
</evidence>
<dbReference type="InterPro" id="IPR003169">
    <property type="entry name" value="GYF"/>
</dbReference>
<dbReference type="PANTHER" id="PTHR13138">
    <property type="entry name" value="PROTEIN LIN1"/>
    <property type="match status" value="1"/>
</dbReference>
<dbReference type="PANTHER" id="PTHR13138:SF3">
    <property type="entry name" value="CD2 ANTIGEN CYTOPLASMIC TAIL-BINDING PROTEIN 2"/>
    <property type="match status" value="1"/>
</dbReference>
<name>A0ABP0GS00_CLALP</name>
<accession>A0ABP0GS00</accession>
<reference evidence="3 4" key="1">
    <citation type="submission" date="2024-02" db="EMBL/GenBank/DDBJ databases">
        <authorList>
            <person name="Daric V."/>
            <person name="Darras S."/>
        </authorList>
    </citation>
    <scope>NUCLEOTIDE SEQUENCE [LARGE SCALE GENOMIC DNA]</scope>
</reference>
<dbReference type="InterPro" id="IPR039905">
    <property type="entry name" value="CD2BP2/Lin1"/>
</dbReference>
<evidence type="ECO:0000313" key="3">
    <source>
        <dbReference type="EMBL" id="CAK8694330.1"/>
    </source>
</evidence>
<feature type="domain" description="GYF" evidence="2">
    <location>
        <begin position="213"/>
        <end position="252"/>
    </location>
</feature>
<keyword evidence="4" id="KW-1185">Reference proteome</keyword>
<evidence type="ECO:0000313" key="4">
    <source>
        <dbReference type="Proteomes" id="UP001642483"/>
    </source>
</evidence>
<evidence type="ECO:0000256" key="1">
    <source>
        <dbReference type="SAM" id="MobiDB-lite"/>
    </source>
</evidence>
<sequence length="252" mass="29012">MEEGDFDKAGHYHFSKEKEIRDNWLDNIDWVKIKKTKVSKDMEMSDDDEEKEEFDERKVIQGIVHLLQKGETVSKGLRRLGGADSNKKKKSNTRSWQREKVYDMEATDETTTDKSDKNDDEALKKAQFFQLTELADQMAGAGYYDIYSDTFEKLQHKLNSLCVSEQAALKTTDDADDALDIFADDIDAADLEKPTESKTGRSQDEVDNVDDNSVKWEYKWNDEASKVFGPFTSEQMAVRLLLPYFHNTISCI</sequence>
<dbReference type="PROSITE" id="PS50829">
    <property type="entry name" value="GYF"/>
    <property type="match status" value="1"/>
</dbReference>
<organism evidence="3 4">
    <name type="scientific">Clavelina lepadiformis</name>
    <name type="common">Light-bulb sea squirt</name>
    <name type="synonym">Ascidia lepadiformis</name>
    <dbReference type="NCBI Taxonomy" id="159417"/>
    <lineage>
        <taxon>Eukaryota</taxon>
        <taxon>Metazoa</taxon>
        <taxon>Chordata</taxon>
        <taxon>Tunicata</taxon>
        <taxon>Ascidiacea</taxon>
        <taxon>Aplousobranchia</taxon>
        <taxon>Clavelinidae</taxon>
        <taxon>Clavelina</taxon>
    </lineage>
</organism>
<feature type="region of interest" description="Disordered" evidence="1">
    <location>
        <begin position="77"/>
        <end position="119"/>
    </location>
</feature>
<proteinExistence type="predicted"/>
<dbReference type="Gene3D" id="3.30.1490.40">
    <property type="match status" value="1"/>
</dbReference>
<dbReference type="EMBL" id="CAWYQH010000141">
    <property type="protein sequence ID" value="CAK8694330.1"/>
    <property type="molecule type" value="Genomic_DNA"/>
</dbReference>
<protein>
    <recommendedName>
        <fullName evidence="2">GYF domain-containing protein</fullName>
    </recommendedName>
</protein>
<dbReference type="SUPFAM" id="SSF55277">
    <property type="entry name" value="GYF domain"/>
    <property type="match status" value="1"/>
</dbReference>
<dbReference type="Proteomes" id="UP001642483">
    <property type="component" value="Unassembled WGS sequence"/>
</dbReference>